<feature type="domain" description="PknH-like extracellular" evidence="1">
    <location>
        <begin position="24"/>
        <end position="204"/>
    </location>
</feature>
<dbReference type="EMBL" id="CP012752">
    <property type="protein sequence ID" value="ALG08337.1"/>
    <property type="molecule type" value="Genomic_DNA"/>
</dbReference>
<dbReference type="Proteomes" id="UP000063699">
    <property type="component" value="Chromosome"/>
</dbReference>
<organism evidence="2 3">
    <name type="scientific">Kibdelosporangium phytohabitans</name>
    <dbReference type="NCBI Taxonomy" id="860235"/>
    <lineage>
        <taxon>Bacteria</taxon>
        <taxon>Bacillati</taxon>
        <taxon>Actinomycetota</taxon>
        <taxon>Actinomycetes</taxon>
        <taxon>Pseudonocardiales</taxon>
        <taxon>Pseudonocardiaceae</taxon>
        <taxon>Kibdelosporangium</taxon>
    </lineage>
</organism>
<accession>A0A0N9HN21</accession>
<dbReference type="KEGG" id="kphy:AOZ06_16735"/>
<keyword evidence="3" id="KW-1185">Reference proteome</keyword>
<dbReference type="AlphaFoldDB" id="A0A0N9HN21"/>
<reference evidence="2 3" key="1">
    <citation type="submission" date="2015-07" db="EMBL/GenBank/DDBJ databases">
        <title>Genome sequencing of Kibdelosporangium phytohabitans.</title>
        <authorList>
            <person name="Qin S."/>
            <person name="Xing K."/>
        </authorList>
    </citation>
    <scope>NUCLEOTIDE SEQUENCE [LARGE SCALE GENOMIC DNA]</scope>
    <source>
        <strain evidence="2 3">KLBMP1111</strain>
    </source>
</reference>
<dbReference type="STRING" id="860235.AOZ06_16735"/>
<dbReference type="InterPro" id="IPR026954">
    <property type="entry name" value="PknH-like_Extracell"/>
</dbReference>
<protein>
    <recommendedName>
        <fullName evidence="1">PknH-like extracellular domain-containing protein</fullName>
    </recommendedName>
</protein>
<sequence length="207" mass="21089">MLAAVVMAMAACTNPVSGEPKARVAPGTIEAAFLPLEEVSSLVGATLAAQQSVSEPPRPLSADPPACAVAVGPATASVYARGWRGFGSVSYQDSSSDHVVTQVLGVYPDETGATTAFTTLTTGLAQCPAAVRGNADRGLAKWTYKAEPPTTDSVAWTASQEGGDGWTCARHARRKGNALVQVSVCQAGDGKPAAAAILDKFAGRVNS</sequence>
<dbReference type="InterPro" id="IPR038232">
    <property type="entry name" value="PknH-like_Extracell_sf"/>
</dbReference>
<dbReference type="Gene3D" id="3.40.1000.70">
    <property type="entry name" value="PknH-like extracellular domain"/>
    <property type="match status" value="1"/>
</dbReference>
<evidence type="ECO:0000259" key="1">
    <source>
        <dbReference type="Pfam" id="PF14032"/>
    </source>
</evidence>
<gene>
    <name evidence="2" type="ORF">AOZ06_16735</name>
</gene>
<dbReference type="Pfam" id="PF14032">
    <property type="entry name" value="PknH_C"/>
    <property type="match status" value="1"/>
</dbReference>
<evidence type="ECO:0000313" key="2">
    <source>
        <dbReference type="EMBL" id="ALG08337.1"/>
    </source>
</evidence>
<proteinExistence type="predicted"/>
<name>A0A0N9HN21_9PSEU</name>
<evidence type="ECO:0000313" key="3">
    <source>
        <dbReference type="Proteomes" id="UP000063699"/>
    </source>
</evidence>